<comment type="caution">
    <text evidence="1">The sequence shown here is derived from an EMBL/GenBank/DDBJ whole genome shotgun (WGS) entry which is preliminary data.</text>
</comment>
<evidence type="ECO:0000313" key="2">
    <source>
        <dbReference type="Proteomes" id="UP001558613"/>
    </source>
</evidence>
<organism evidence="1 2">
    <name type="scientific">Cirrhinus molitorella</name>
    <name type="common">mud carp</name>
    <dbReference type="NCBI Taxonomy" id="172907"/>
    <lineage>
        <taxon>Eukaryota</taxon>
        <taxon>Metazoa</taxon>
        <taxon>Chordata</taxon>
        <taxon>Craniata</taxon>
        <taxon>Vertebrata</taxon>
        <taxon>Euteleostomi</taxon>
        <taxon>Actinopterygii</taxon>
        <taxon>Neopterygii</taxon>
        <taxon>Teleostei</taxon>
        <taxon>Ostariophysi</taxon>
        <taxon>Cypriniformes</taxon>
        <taxon>Cyprinidae</taxon>
        <taxon>Labeoninae</taxon>
        <taxon>Labeonini</taxon>
        <taxon>Cirrhinus</taxon>
    </lineage>
</organism>
<keyword evidence="2" id="KW-1185">Reference proteome</keyword>
<protein>
    <submittedName>
        <fullName evidence="1">Uncharacterized protein</fullName>
    </submittedName>
</protein>
<accession>A0ABR3LHB7</accession>
<evidence type="ECO:0000313" key="1">
    <source>
        <dbReference type="EMBL" id="KAL1252276.1"/>
    </source>
</evidence>
<sequence length="147" mass="17014">MFGMTHVVAIDGFSSQIVAYNTMPVKNNLIYQNVYRFLQLGLSELCYHGRHTGLQEKGYQTHWLKVDFQQRFQRNSVVADMYQQDVGSCLTFGTDPVTCEEDKARAEQDLAERYPDITLCLDQAVNHDFTPFKEAILHLMNVTRHYS</sequence>
<gene>
    <name evidence="1" type="ORF">QQF64_020072</name>
</gene>
<proteinExistence type="predicted"/>
<dbReference type="EMBL" id="JAYMGO010000022">
    <property type="protein sequence ID" value="KAL1252276.1"/>
    <property type="molecule type" value="Genomic_DNA"/>
</dbReference>
<dbReference type="Proteomes" id="UP001558613">
    <property type="component" value="Unassembled WGS sequence"/>
</dbReference>
<name>A0ABR3LHB7_9TELE</name>
<reference evidence="1 2" key="1">
    <citation type="submission" date="2023-09" db="EMBL/GenBank/DDBJ databases">
        <authorList>
            <person name="Wang M."/>
        </authorList>
    </citation>
    <scope>NUCLEOTIDE SEQUENCE [LARGE SCALE GENOMIC DNA]</scope>
    <source>
        <strain evidence="1">GT-2023</strain>
        <tissue evidence="1">Liver</tissue>
    </source>
</reference>